<dbReference type="EMBL" id="JYDH01003711">
    <property type="protein sequence ID" value="KRY05335.1"/>
    <property type="molecule type" value="Genomic_DNA"/>
</dbReference>
<name>A0A0V0YYF6_TRISP</name>
<dbReference type="InParanoid" id="A0A0V0YYF6"/>
<proteinExistence type="predicted"/>
<keyword evidence="2" id="KW-1185">Reference proteome</keyword>
<sequence length="66" mass="7737">MAVMQMPLQSGRPYSIIAECIKAYNERIVALQRRFFSIATKPYLMYSASYLRFFDAIPVVWIIRSN</sequence>
<dbReference type="AlphaFoldDB" id="A0A0V0YYF6"/>
<comment type="caution">
    <text evidence="1">The sequence shown here is derived from an EMBL/GenBank/DDBJ whole genome shotgun (WGS) entry which is preliminary data.</text>
</comment>
<reference evidence="1 2" key="1">
    <citation type="submission" date="2015-01" db="EMBL/GenBank/DDBJ databases">
        <title>Evolution of Trichinella species and genotypes.</title>
        <authorList>
            <person name="Korhonen P.K."/>
            <person name="Edoardo P."/>
            <person name="Giuseppe L.R."/>
            <person name="Gasser R.B."/>
        </authorList>
    </citation>
    <scope>NUCLEOTIDE SEQUENCE [LARGE SCALE GENOMIC DNA]</scope>
    <source>
        <strain evidence="1">ISS3</strain>
    </source>
</reference>
<dbReference type="Proteomes" id="UP000054776">
    <property type="component" value="Unassembled WGS sequence"/>
</dbReference>
<accession>A0A0V0YYF6</accession>
<organism evidence="1 2">
    <name type="scientific">Trichinella spiralis</name>
    <name type="common">Trichina worm</name>
    <dbReference type="NCBI Taxonomy" id="6334"/>
    <lineage>
        <taxon>Eukaryota</taxon>
        <taxon>Metazoa</taxon>
        <taxon>Ecdysozoa</taxon>
        <taxon>Nematoda</taxon>
        <taxon>Enoplea</taxon>
        <taxon>Dorylaimia</taxon>
        <taxon>Trichinellida</taxon>
        <taxon>Trichinellidae</taxon>
        <taxon>Trichinella</taxon>
    </lineage>
</organism>
<evidence type="ECO:0000313" key="1">
    <source>
        <dbReference type="EMBL" id="KRY05335.1"/>
    </source>
</evidence>
<evidence type="ECO:0000313" key="2">
    <source>
        <dbReference type="Proteomes" id="UP000054776"/>
    </source>
</evidence>
<gene>
    <name evidence="1" type="ORF">T01_9804</name>
</gene>
<protein>
    <submittedName>
        <fullName evidence="1">Uncharacterized protein</fullName>
    </submittedName>
</protein>